<dbReference type="EMBL" id="DMAI01000206">
    <property type="protein sequence ID" value="HAE48323.1"/>
    <property type="molecule type" value="Genomic_DNA"/>
</dbReference>
<proteinExistence type="predicted"/>
<feature type="non-terminal residue" evidence="2">
    <location>
        <position position="104"/>
    </location>
</feature>
<evidence type="ECO:0000256" key="1">
    <source>
        <dbReference type="SAM" id="MobiDB-lite"/>
    </source>
</evidence>
<dbReference type="Proteomes" id="UP000257706">
    <property type="component" value="Unassembled WGS sequence"/>
</dbReference>
<accession>A0A3B9ILW6</accession>
<reference evidence="2 3" key="1">
    <citation type="journal article" date="2018" name="Nat. Biotechnol.">
        <title>A standardized bacterial taxonomy based on genome phylogeny substantially revises the tree of life.</title>
        <authorList>
            <person name="Parks D.H."/>
            <person name="Chuvochina M."/>
            <person name="Waite D.W."/>
            <person name="Rinke C."/>
            <person name="Skarshewski A."/>
            <person name="Chaumeil P.A."/>
            <person name="Hugenholtz P."/>
        </authorList>
    </citation>
    <scope>NUCLEOTIDE SEQUENCE [LARGE SCALE GENOMIC DNA]</scope>
    <source>
        <strain evidence="2">UBA8739</strain>
    </source>
</reference>
<sequence length="104" mass="10969">TLIDLPVTGRAPEAARMASPPVRDLEATPGLPPPHAVAGRLHVGAARLNGRLARDATGSWCFTADGDHLPEAVAGRLADPATAVAMVPMVDRRVLRRLRLGPLR</sequence>
<evidence type="ECO:0000313" key="2">
    <source>
        <dbReference type="EMBL" id="HAE48323.1"/>
    </source>
</evidence>
<dbReference type="AlphaFoldDB" id="A0A3B9ILW6"/>
<gene>
    <name evidence="2" type="ORF">DCK97_12965</name>
</gene>
<feature type="region of interest" description="Disordered" evidence="1">
    <location>
        <begin position="1"/>
        <end position="32"/>
    </location>
</feature>
<name>A0A3B9ILW6_9PROT</name>
<protein>
    <submittedName>
        <fullName evidence="2">Pilus assembly protein PilZ</fullName>
    </submittedName>
</protein>
<organism evidence="2 3">
    <name type="scientific">Tistrella mobilis</name>
    <dbReference type="NCBI Taxonomy" id="171437"/>
    <lineage>
        <taxon>Bacteria</taxon>
        <taxon>Pseudomonadati</taxon>
        <taxon>Pseudomonadota</taxon>
        <taxon>Alphaproteobacteria</taxon>
        <taxon>Geminicoccales</taxon>
        <taxon>Geminicoccaceae</taxon>
        <taxon>Tistrella</taxon>
    </lineage>
</organism>
<comment type="caution">
    <text evidence="2">The sequence shown here is derived from an EMBL/GenBank/DDBJ whole genome shotgun (WGS) entry which is preliminary data.</text>
</comment>
<evidence type="ECO:0000313" key="3">
    <source>
        <dbReference type="Proteomes" id="UP000257706"/>
    </source>
</evidence>
<feature type="non-terminal residue" evidence="2">
    <location>
        <position position="1"/>
    </location>
</feature>